<protein>
    <submittedName>
        <fullName evidence="5">Transcriptional regulator</fullName>
    </submittedName>
</protein>
<evidence type="ECO:0000259" key="4">
    <source>
        <dbReference type="PROSITE" id="PS51755"/>
    </source>
</evidence>
<dbReference type="PROSITE" id="PS51755">
    <property type="entry name" value="OMPR_PHOB"/>
    <property type="match status" value="1"/>
</dbReference>
<dbReference type="RefSeq" id="WP_390233958.1">
    <property type="nucleotide sequence ID" value="NZ_JBHSWI010000001.1"/>
</dbReference>
<feature type="transmembrane region" description="Helical" evidence="3">
    <location>
        <begin position="154"/>
        <end position="172"/>
    </location>
</feature>
<evidence type="ECO:0000313" key="5">
    <source>
        <dbReference type="EMBL" id="MFC6644728.1"/>
    </source>
</evidence>
<sequence>MSSQPTPNPAAPLYRFGDFELDAATGELRHRGMRVRIHVQPLQVLQLLLERPGELVTREDLCAVLWPTGTFVDFEHGVNSAINRLREALGDRASAPKFVETLARRGYRFVAPVEKILRDAEASKPVVEITAKPEWTLLAQPEDLPSSSPQLVRGLFLALQAMYLAFYVGTLANLAEVHDLLSPWPEGVFTTVWVSAALLIAVRLFLISAVLFSAPGFRLRFLRMWPLLLVVDLGWALGPILLLHHLSVGAAIACIVPLIYAPFAQRSLVLMGAAENLQA</sequence>
<keyword evidence="3" id="KW-0472">Membrane</keyword>
<accession>A0ABW1Z757</accession>
<feature type="transmembrane region" description="Helical" evidence="3">
    <location>
        <begin position="224"/>
        <end position="242"/>
    </location>
</feature>
<keyword evidence="3" id="KW-0812">Transmembrane</keyword>
<dbReference type="InterPro" id="IPR001867">
    <property type="entry name" value="OmpR/PhoB-type_DNA-bd"/>
</dbReference>
<dbReference type="Proteomes" id="UP001596391">
    <property type="component" value="Unassembled WGS sequence"/>
</dbReference>
<keyword evidence="1 2" id="KW-0238">DNA-binding</keyword>
<feature type="DNA-binding region" description="OmpR/PhoB-type" evidence="2">
    <location>
        <begin position="11"/>
        <end position="111"/>
    </location>
</feature>
<dbReference type="InterPro" id="IPR016032">
    <property type="entry name" value="Sig_transdc_resp-reg_C-effctor"/>
</dbReference>
<gene>
    <name evidence="5" type="ORF">ACFQBQ_03795</name>
</gene>
<reference evidence="6" key="1">
    <citation type="journal article" date="2019" name="Int. J. Syst. Evol. Microbiol.">
        <title>The Global Catalogue of Microorganisms (GCM) 10K type strain sequencing project: providing services to taxonomists for standard genome sequencing and annotation.</title>
        <authorList>
            <consortium name="The Broad Institute Genomics Platform"/>
            <consortium name="The Broad Institute Genome Sequencing Center for Infectious Disease"/>
            <person name="Wu L."/>
            <person name="Ma J."/>
        </authorList>
    </citation>
    <scope>NUCLEOTIDE SEQUENCE [LARGE SCALE GENOMIC DNA]</scope>
    <source>
        <strain evidence="6">CGMCC 1.16026</strain>
    </source>
</reference>
<name>A0ABW1Z757_9BACT</name>
<keyword evidence="3" id="KW-1133">Transmembrane helix</keyword>
<proteinExistence type="predicted"/>
<evidence type="ECO:0000256" key="1">
    <source>
        <dbReference type="ARBA" id="ARBA00023125"/>
    </source>
</evidence>
<keyword evidence="6" id="KW-1185">Reference proteome</keyword>
<dbReference type="SMART" id="SM00862">
    <property type="entry name" value="Trans_reg_C"/>
    <property type="match status" value="1"/>
</dbReference>
<evidence type="ECO:0000313" key="6">
    <source>
        <dbReference type="Proteomes" id="UP001596391"/>
    </source>
</evidence>
<dbReference type="Pfam" id="PF00486">
    <property type="entry name" value="Trans_reg_C"/>
    <property type="match status" value="1"/>
</dbReference>
<evidence type="ECO:0000256" key="2">
    <source>
        <dbReference type="PROSITE-ProRule" id="PRU01091"/>
    </source>
</evidence>
<dbReference type="EMBL" id="JBHSWI010000001">
    <property type="protein sequence ID" value="MFC6644728.1"/>
    <property type="molecule type" value="Genomic_DNA"/>
</dbReference>
<feature type="transmembrane region" description="Helical" evidence="3">
    <location>
        <begin position="192"/>
        <end position="212"/>
    </location>
</feature>
<dbReference type="CDD" id="cd00383">
    <property type="entry name" value="trans_reg_C"/>
    <property type="match status" value="1"/>
</dbReference>
<comment type="caution">
    <text evidence="5">The sequence shown here is derived from an EMBL/GenBank/DDBJ whole genome shotgun (WGS) entry which is preliminary data.</text>
</comment>
<dbReference type="SUPFAM" id="SSF46894">
    <property type="entry name" value="C-terminal effector domain of the bipartite response regulators"/>
    <property type="match status" value="1"/>
</dbReference>
<dbReference type="Gene3D" id="1.10.10.10">
    <property type="entry name" value="Winged helix-like DNA-binding domain superfamily/Winged helix DNA-binding domain"/>
    <property type="match status" value="1"/>
</dbReference>
<dbReference type="InterPro" id="IPR036388">
    <property type="entry name" value="WH-like_DNA-bd_sf"/>
</dbReference>
<feature type="transmembrane region" description="Helical" evidence="3">
    <location>
        <begin position="248"/>
        <end position="264"/>
    </location>
</feature>
<evidence type="ECO:0000256" key="3">
    <source>
        <dbReference type="SAM" id="Phobius"/>
    </source>
</evidence>
<feature type="domain" description="OmpR/PhoB-type" evidence="4">
    <location>
        <begin position="11"/>
        <end position="111"/>
    </location>
</feature>
<organism evidence="5 6">
    <name type="scientific">Granulicella cerasi</name>
    <dbReference type="NCBI Taxonomy" id="741063"/>
    <lineage>
        <taxon>Bacteria</taxon>
        <taxon>Pseudomonadati</taxon>
        <taxon>Acidobacteriota</taxon>
        <taxon>Terriglobia</taxon>
        <taxon>Terriglobales</taxon>
        <taxon>Acidobacteriaceae</taxon>
        <taxon>Granulicella</taxon>
    </lineage>
</organism>